<evidence type="ECO:0000256" key="10">
    <source>
        <dbReference type="ARBA" id="ARBA00023180"/>
    </source>
</evidence>
<name>A0AAD9JKC8_9ANNE</name>
<sequence length="324" mass="37328">MLIHVPYPEFTYRSDIEYVWQQTSSGYYKTKGNASLRSVLMKGNQSELELCPLFPPGLGKGKTRINVRGDPPSLEYIIEQNPYVFNGGLSFPKDCTAQQKVAVIITYKDRWSHLLHLLHYLHPLLQKQQCHYRIFIVEQVTPGLFNKGRLYNVGFLTAMTFDQWDCVILHDVDLVPETEDNLYRCADSPLHLSAGVDSLRYTLMYKELVGGVLAMKPHHYMKANGFSNSFWGWGGEDDDMERRIDHVGLSVLHTSTQNGRYKMVPHLKQKPSPHRYKILHNENLWKLDGLNSMKFLDTKLLAVTNHRLYTNITVEVGESPDMIL</sequence>
<keyword evidence="7 11" id="KW-0735">Signal-anchor</keyword>
<dbReference type="PRINTS" id="PR02050">
    <property type="entry name" value="B14GALTRFASE"/>
</dbReference>
<dbReference type="PANTHER" id="PTHR19300">
    <property type="entry name" value="BETA-1,4-GALACTOSYLTRANSFERASE"/>
    <property type="match status" value="1"/>
</dbReference>
<dbReference type="InterPro" id="IPR027791">
    <property type="entry name" value="Galactosyl_T_C"/>
</dbReference>
<dbReference type="InterPro" id="IPR029044">
    <property type="entry name" value="Nucleotide-diphossugar_trans"/>
</dbReference>
<comment type="similarity">
    <text evidence="3 11">Belongs to the glycosyltransferase 7 family.</text>
</comment>
<evidence type="ECO:0000256" key="4">
    <source>
        <dbReference type="ARBA" id="ARBA00022676"/>
    </source>
</evidence>
<dbReference type="EMBL" id="JAODUP010000260">
    <property type="protein sequence ID" value="KAK2154681.1"/>
    <property type="molecule type" value="Genomic_DNA"/>
</dbReference>
<comment type="subcellular location">
    <subcellularLocation>
        <location evidence="1">Membrane</location>
        <topology evidence="1">Single-pass type II membrane protein</topology>
    </subcellularLocation>
</comment>
<evidence type="ECO:0000256" key="6">
    <source>
        <dbReference type="ARBA" id="ARBA00022692"/>
    </source>
</evidence>
<dbReference type="Pfam" id="PF13733">
    <property type="entry name" value="Glyco_transf_7N"/>
    <property type="match status" value="1"/>
</dbReference>
<evidence type="ECO:0000259" key="13">
    <source>
        <dbReference type="Pfam" id="PF13733"/>
    </source>
</evidence>
<evidence type="ECO:0000259" key="12">
    <source>
        <dbReference type="Pfam" id="PF02709"/>
    </source>
</evidence>
<dbReference type="PANTHER" id="PTHR19300:SF57">
    <property type="entry name" value="BETA-1,4-N-ACETYLGALACTOSAMINYLTRANSFERASE"/>
    <property type="match status" value="1"/>
</dbReference>
<dbReference type="GO" id="GO:0016020">
    <property type="term" value="C:membrane"/>
    <property type="evidence" value="ECO:0007669"/>
    <property type="project" value="UniProtKB-SubCell"/>
</dbReference>
<comment type="pathway">
    <text evidence="2 11">Protein modification; protein glycosylation.</text>
</comment>
<dbReference type="GO" id="GO:0033842">
    <property type="term" value="F:N-acetyl-beta-glucosaminyl-derivative 4-beta-N-acetylgalactosaminyltransferase activity"/>
    <property type="evidence" value="ECO:0007669"/>
    <property type="project" value="TreeGrafter"/>
</dbReference>
<evidence type="ECO:0000256" key="3">
    <source>
        <dbReference type="ARBA" id="ARBA00005735"/>
    </source>
</evidence>
<evidence type="ECO:0000256" key="11">
    <source>
        <dbReference type="RuleBase" id="RU368121"/>
    </source>
</evidence>
<dbReference type="Pfam" id="PF02709">
    <property type="entry name" value="Glyco_transf_7C"/>
    <property type="match status" value="1"/>
</dbReference>
<reference evidence="14" key="1">
    <citation type="journal article" date="2023" name="Mol. Biol. Evol.">
        <title>Third-Generation Sequencing Reveals the Adaptive Role of the Epigenome in Three Deep-Sea Polychaetes.</title>
        <authorList>
            <person name="Perez M."/>
            <person name="Aroh O."/>
            <person name="Sun Y."/>
            <person name="Lan Y."/>
            <person name="Juniper S.K."/>
            <person name="Young C.R."/>
            <person name="Angers B."/>
            <person name="Qian P.Y."/>
        </authorList>
    </citation>
    <scope>NUCLEOTIDE SEQUENCE</scope>
    <source>
        <strain evidence="14">P08H-3</strain>
    </source>
</reference>
<evidence type="ECO:0000256" key="5">
    <source>
        <dbReference type="ARBA" id="ARBA00022679"/>
    </source>
</evidence>
<evidence type="ECO:0000256" key="2">
    <source>
        <dbReference type="ARBA" id="ARBA00004922"/>
    </source>
</evidence>
<evidence type="ECO:0000256" key="8">
    <source>
        <dbReference type="ARBA" id="ARBA00022989"/>
    </source>
</evidence>
<gene>
    <name evidence="14" type="ORF">LSH36_260g01073</name>
</gene>
<dbReference type="AlphaFoldDB" id="A0AAD9JKC8"/>
<keyword evidence="15" id="KW-1185">Reference proteome</keyword>
<keyword evidence="9" id="KW-0472">Membrane</keyword>
<dbReference type="Proteomes" id="UP001208570">
    <property type="component" value="Unassembled WGS sequence"/>
</dbReference>
<evidence type="ECO:0000313" key="15">
    <source>
        <dbReference type="Proteomes" id="UP001208570"/>
    </source>
</evidence>
<comment type="caution">
    <text evidence="14">The sequence shown here is derived from an EMBL/GenBank/DDBJ whole genome shotgun (WGS) entry which is preliminary data.</text>
</comment>
<keyword evidence="5 11" id="KW-0808">Transferase</keyword>
<feature type="domain" description="Galactosyltransferase N-terminal" evidence="13">
    <location>
        <begin position="51"/>
        <end position="185"/>
    </location>
</feature>
<dbReference type="SUPFAM" id="SSF53448">
    <property type="entry name" value="Nucleotide-diphospho-sugar transferases"/>
    <property type="match status" value="1"/>
</dbReference>
<keyword evidence="4 11" id="KW-0328">Glycosyltransferase</keyword>
<protein>
    <recommendedName>
        <fullName evidence="11">Beta-1,4-galactosyltransferase</fullName>
        <ecNumber evidence="11">2.4.1.-</ecNumber>
    </recommendedName>
</protein>
<dbReference type="InterPro" id="IPR003859">
    <property type="entry name" value="Galactosyl_T"/>
</dbReference>
<keyword evidence="6" id="KW-0812">Transmembrane</keyword>
<evidence type="ECO:0000313" key="14">
    <source>
        <dbReference type="EMBL" id="KAK2154681.1"/>
    </source>
</evidence>
<keyword evidence="8" id="KW-1133">Transmembrane helix</keyword>
<dbReference type="GO" id="GO:0005975">
    <property type="term" value="P:carbohydrate metabolic process"/>
    <property type="evidence" value="ECO:0007669"/>
    <property type="project" value="InterPro"/>
</dbReference>
<proteinExistence type="inferred from homology"/>
<dbReference type="EC" id="2.4.1.-" evidence="11"/>
<dbReference type="GO" id="GO:0006688">
    <property type="term" value="P:glycosphingolipid biosynthetic process"/>
    <property type="evidence" value="ECO:0007669"/>
    <property type="project" value="TreeGrafter"/>
</dbReference>
<organism evidence="14 15">
    <name type="scientific">Paralvinella palmiformis</name>
    <dbReference type="NCBI Taxonomy" id="53620"/>
    <lineage>
        <taxon>Eukaryota</taxon>
        <taxon>Metazoa</taxon>
        <taxon>Spiralia</taxon>
        <taxon>Lophotrochozoa</taxon>
        <taxon>Annelida</taxon>
        <taxon>Polychaeta</taxon>
        <taxon>Sedentaria</taxon>
        <taxon>Canalipalpata</taxon>
        <taxon>Terebellida</taxon>
        <taxon>Terebelliformia</taxon>
        <taxon>Alvinellidae</taxon>
        <taxon>Paralvinella</taxon>
    </lineage>
</organism>
<dbReference type="GO" id="GO:0008378">
    <property type="term" value="F:galactosyltransferase activity"/>
    <property type="evidence" value="ECO:0007669"/>
    <property type="project" value="TreeGrafter"/>
</dbReference>
<dbReference type="Gene3D" id="3.90.550.10">
    <property type="entry name" value="Spore Coat Polysaccharide Biosynthesis Protein SpsA, Chain A"/>
    <property type="match status" value="1"/>
</dbReference>
<feature type="domain" description="Galactosyltransferase C-terminal" evidence="12">
    <location>
        <begin position="191"/>
        <end position="266"/>
    </location>
</feature>
<accession>A0AAD9JKC8</accession>
<dbReference type="GO" id="GO:0005794">
    <property type="term" value="C:Golgi apparatus"/>
    <property type="evidence" value="ECO:0007669"/>
    <property type="project" value="TreeGrafter"/>
</dbReference>
<evidence type="ECO:0000256" key="9">
    <source>
        <dbReference type="ARBA" id="ARBA00023136"/>
    </source>
</evidence>
<comment type="function">
    <text evidence="11">Catalyses the transfer of galactose onto proteins or lipids.</text>
</comment>
<evidence type="ECO:0000256" key="7">
    <source>
        <dbReference type="ARBA" id="ARBA00022968"/>
    </source>
</evidence>
<keyword evidence="10 11" id="KW-0325">Glycoprotein</keyword>
<dbReference type="InterPro" id="IPR027995">
    <property type="entry name" value="Galactosyl_T_N"/>
</dbReference>
<evidence type="ECO:0000256" key="1">
    <source>
        <dbReference type="ARBA" id="ARBA00004606"/>
    </source>
</evidence>